<dbReference type="Gene3D" id="3.40.50.12580">
    <property type="match status" value="1"/>
</dbReference>
<proteinExistence type="inferred from homology"/>
<dbReference type="CDD" id="cd00761">
    <property type="entry name" value="Glyco_tranf_GTA_type"/>
    <property type="match status" value="1"/>
</dbReference>
<evidence type="ECO:0000259" key="2">
    <source>
        <dbReference type="Pfam" id="PF00535"/>
    </source>
</evidence>
<dbReference type="GO" id="GO:0047355">
    <property type="term" value="F:CDP-glycerol glycerophosphotransferase activity"/>
    <property type="evidence" value="ECO:0007669"/>
    <property type="project" value="InterPro"/>
</dbReference>
<accession>A0A9X4L759</accession>
<evidence type="ECO:0000313" key="3">
    <source>
        <dbReference type="EMBL" id="MDG0857796.1"/>
    </source>
</evidence>
<organism evidence="3 4">
    <name type="scientific">Staphylococcus equorum</name>
    <dbReference type="NCBI Taxonomy" id="246432"/>
    <lineage>
        <taxon>Bacteria</taxon>
        <taxon>Bacillati</taxon>
        <taxon>Bacillota</taxon>
        <taxon>Bacilli</taxon>
        <taxon>Bacillales</taxon>
        <taxon>Staphylococcaceae</taxon>
        <taxon>Staphylococcus</taxon>
    </lineage>
</organism>
<dbReference type="InterPro" id="IPR007554">
    <property type="entry name" value="Glycerophosphate_synth"/>
</dbReference>
<name>A0A9X4L759_9STAP</name>
<dbReference type="InterPro" id="IPR001173">
    <property type="entry name" value="Glyco_trans_2-like"/>
</dbReference>
<dbReference type="GO" id="GO:0016758">
    <property type="term" value="F:hexosyltransferase activity"/>
    <property type="evidence" value="ECO:0007669"/>
    <property type="project" value="UniProtKB-ARBA"/>
</dbReference>
<dbReference type="InterPro" id="IPR043148">
    <property type="entry name" value="TagF_C"/>
</dbReference>
<dbReference type="AlphaFoldDB" id="A0A9X4L759"/>
<dbReference type="Proteomes" id="UP001152302">
    <property type="component" value="Unassembled WGS sequence"/>
</dbReference>
<evidence type="ECO:0000256" key="1">
    <source>
        <dbReference type="ARBA" id="ARBA00006739"/>
    </source>
</evidence>
<comment type="similarity">
    <text evidence="1">Belongs to the glycosyltransferase 2 family.</text>
</comment>
<evidence type="ECO:0000313" key="4">
    <source>
        <dbReference type="Proteomes" id="UP001152302"/>
    </source>
</evidence>
<dbReference type="RefSeq" id="WP_277580457.1">
    <property type="nucleotide sequence ID" value="NZ_JAMBPV010000001.1"/>
</dbReference>
<dbReference type="EMBL" id="JAMBPX010000001">
    <property type="protein sequence ID" value="MDG0857796.1"/>
    <property type="molecule type" value="Genomic_DNA"/>
</dbReference>
<dbReference type="InterPro" id="IPR029044">
    <property type="entry name" value="Nucleotide-diphossugar_trans"/>
</dbReference>
<dbReference type="SUPFAM" id="SSF53448">
    <property type="entry name" value="Nucleotide-diphospho-sugar transferases"/>
    <property type="match status" value="1"/>
</dbReference>
<dbReference type="Pfam" id="PF00535">
    <property type="entry name" value="Glycos_transf_2"/>
    <property type="match status" value="1"/>
</dbReference>
<feature type="domain" description="Glycosyltransferase 2-like" evidence="2">
    <location>
        <begin position="12"/>
        <end position="149"/>
    </location>
</feature>
<dbReference type="GO" id="GO:0016020">
    <property type="term" value="C:membrane"/>
    <property type="evidence" value="ECO:0007669"/>
    <property type="project" value="InterPro"/>
</dbReference>
<sequence>MNHSKKYEYDISILIPIFNAEHFIEDTINSVLNQNTHNVEFEIILLDDGSTDGSSNFLEEVASKYDFISYYSHQNSGVSYTRNRGISLAKGKYILFLDADDFIGEDTLKSVFFGFEKYEKEADILVYPLHQKNGDKINAHVRNKAFTKKGDVNVYDISEYPFLNQCTMNVVIKNDDYTQFNEQLVYGEDALFNTNYILKNRKVIHIKEGGYFYNIGHNSAVDKNKNPVDIQDDLLILFENLIETALNISNEVPVYVQGIILYELNWRFKQSTLFPNHLDSEAYQKWFERMKKIFGYISVDTILAKPLMDYYHKLYFIKTFKGNIKYNQNLTSLNFVAENQQIAMLNKALLVFNKIKIIGQELKLSGYIKAPLLDMVNTVSLVLKDKHNHEKIIPIYNSSANYYKTRMSVAQFYDFSFSIPVDEVNNYEFVVNIDGKKLLTNHWFTRNVIFKTTLNSKDIVTKDKIISYTDNPFKIHIKKKSAQIERRILKKHNLKMKLKNQNGLKRFQQFKKFFEPYLKRKRIWLYNDRIGVLDNGYRQFMHDVNKNDGIERYYVVREDDLKKEGFPKENVVVYGSLKHKMLFYYAELILTSFKEHTEFSPLSFRAYDLFFAEFKFQIVYLQHGVLNAHTPWLYGKHVTSFDKFVISSEYEKNNLLHNYGYNEDDLLVTGMPRLDDITVSKKCNKILIAPSWRKALTKEENRQIKVIDKDTLEQSNFFTGIHKLINSDELNNILQQNNYELDIKMHPIFANESSLFQTEKSNINVLDSTDEFNISEYKLFVTDFSSYMFDFIKSRTRIEFYFPDYKYFLSGNHIYNKLDFDVSKFGNLNTESYQLINFIKEEIKNDFQLTQKQEEIYEDFYVSFDTTSHKDVLYKELIKVVENNSKSVN</sequence>
<gene>
    <name evidence="3" type="ORF">M4L21_00525</name>
</gene>
<dbReference type="PANTHER" id="PTHR22916:SF3">
    <property type="entry name" value="UDP-GLCNAC:BETAGAL BETA-1,3-N-ACETYLGLUCOSAMINYLTRANSFERASE-LIKE PROTEIN 1"/>
    <property type="match status" value="1"/>
</dbReference>
<reference evidence="3" key="1">
    <citation type="submission" date="2022-05" db="EMBL/GenBank/DDBJ databases">
        <title>Comparative genomics of Staphylococcus equorum isolates.</title>
        <authorList>
            <person name="Luelf R.H."/>
        </authorList>
    </citation>
    <scope>NUCLEOTIDE SEQUENCE</scope>
    <source>
        <strain evidence="3">TMW 2.2343</strain>
    </source>
</reference>
<protein>
    <submittedName>
        <fullName evidence="3">Bifunctional glycosyltransferase family 2 protein/CDP-glycerol:glycerophosphate glycerophosphotransferase</fullName>
    </submittedName>
</protein>
<comment type="caution">
    <text evidence="3">The sequence shown here is derived from an EMBL/GenBank/DDBJ whole genome shotgun (WGS) entry which is preliminary data.</text>
</comment>
<dbReference type="Gene3D" id="3.90.550.10">
    <property type="entry name" value="Spore Coat Polysaccharide Biosynthesis Protein SpsA, Chain A"/>
    <property type="match status" value="1"/>
</dbReference>
<dbReference type="PANTHER" id="PTHR22916">
    <property type="entry name" value="GLYCOSYLTRANSFERASE"/>
    <property type="match status" value="1"/>
</dbReference>
<dbReference type="Pfam" id="PF04464">
    <property type="entry name" value="Glyphos_transf"/>
    <property type="match status" value="1"/>
</dbReference>